<evidence type="ECO:0000259" key="5">
    <source>
        <dbReference type="PROSITE" id="PS50404"/>
    </source>
</evidence>
<dbReference type="Proteomes" id="UP000613580">
    <property type="component" value="Unassembled WGS sequence"/>
</dbReference>
<dbReference type="GO" id="GO:0006749">
    <property type="term" value="P:glutathione metabolic process"/>
    <property type="evidence" value="ECO:0007669"/>
    <property type="project" value="TreeGrafter"/>
</dbReference>
<dbReference type="PROSITE" id="PS50404">
    <property type="entry name" value="GST_NTER"/>
    <property type="match status" value="1"/>
</dbReference>
<name>A0A8H6S0X5_MYCCL</name>
<keyword evidence="8" id="KW-1185">Reference proteome</keyword>
<evidence type="ECO:0000259" key="6">
    <source>
        <dbReference type="PROSITE" id="PS50405"/>
    </source>
</evidence>
<feature type="domain" description="GST C-terminal" evidence="6">
    <location>
        <begin position="91"/>
        <end position="222"/>
    </location>
</feature>
<gene>
    <name evidence="7" type="ORF">HMN09_01298800</name>
</gene>
<dbReference type="InterPro" id="IPR036282">
    <property type="entry name" value="Glutathione-S-Trfase_C_sf"/>
</dbReference>
<dbReference type="OrthoDB" id="249703at2759"/>
<sequence length="222" mass="24940">MVLKLFTHGRVAGGTGFVALVLAEKRIPFTQILVNIGRQENKTPEHLERQPFAQVPAMDDDGFVLYESRAICRYLAEKYPEHGPRLLPGPSLQERMLFEQAASVEFADFHLYAVRLAGESLSKVMRGQPIDKTAVDSILGDFGSKLDAYEKILSKNRYMTGEEVSLVDFFHLGIMPGIISLTNNHINPMASPSRPNVARWWTELTSRPAWVKLQRDGIQSQA</sequence>
<dbReference type="PANTHER" id="PTHR43900">
    <property type="entry name" value="GLUTATHIONE S-TRANSFERASE RHO"/>
    <property type="match status" value="1"/>
</dbReference>
<dbReference type="EMBL" id="JACAZE010000026">
    <property type="protein sequence ID" value="KAF7290407.1"/>
    <property type="molecule type" value="Genomic_DNA"/>
</dbReference>
<dbReference type="PROSITE" id="PS50405">
    <property type="entry name" value="GST_CTER"/>
    <property type="match status" value="1"/>
</dbReference>
<dbReference type="Pfam" id="PF00043">
    <property type="entry name" value="GST_C"/>
    <property type="match status" value="1"/>
</dbReference>
<evidence type="ECO:0000256" key="1">
    <source>
        <dbReference type="ARBA" id="ARBA00012452"/>
    </source>
</evidence>
<dbReference type="Gene3D" id="1.20.1050.10">
    <property type="match status" value="1"/>
</dbReference>
<dbReference type="PANTHER" id="PTHR43900:SF3">
    <property type="entry name" value="GLUTATHIONE S-TRANSFERASE RHO"/>
    <property type="match status" value="1"/>
</dbReference>
<evidence type="ECO:0000256" key="3">
    <source>
        <dbReference type="ARBA" id="ARBA00047960"/>
    </source>
</evidence>
<dbReference type="Pfam" id="PF02798">
    <property type="entry name" value="GST_N"/>
    <property type="match status" value="1"/>
</dbReference>
<protein>
    <recommendedName>
        <fullName evidence="1">glutathione transferase</fullName>
        <ecNumber evidence="1">2.5.1.18</ecNumber>
    </recommendedName>
</protein>
<dbReference type="SFLD" id="SFLDG00358">
    <property type="entry name" value="Main_(cytGST)"/>
    <property type="match status" value="1"/>
</dbReference>
<dbReference type="EC" id="2.5.1.18" evidence="1"/>
<evidence type="ECO:0000256" key="2">
    <source>
        <dbReference type="ARBA" id="ARBA00022679"/>
    </source>
</evidence>
<reference evidence="7" key="1">
    <citation type="submission" date="2020-05" db="EMBL/GenBank/DDBJ databases">
        <title>Mycena genomes resolve the evolution of fungal bioluminescence.</title>
        <authorList>
            <person name="Tsai I.J."/>
        </authorList>
    </citation>
    <scope>NUCLEOTIDE SEQUENCE</scope>
    <source>
        <strain evidence="7">110903Hualien_Pintung</strain>
    </source>
</reference>
<comment type="catalytic activity">
    <reaction evidence="3">
        <text>RX + glutathione = an S-substituted glutathione + a halide anion + H(+)</text>
        <dbReference type="Rhea" id="RHEA:16437"/>
        <dbReference type="ChEBI" id="CHEBI:15378"/>
        <dbReference type="ChEBI" id="CHEBI:16042"/>
        <dbReference type="ChEBI" id="CHEBI:17792"/>
        <dbReference type="ChEBI" id="CHEBI:57925"/>
        <dbReference type="ChEBI" id="CHEBI:90779"/>
        <dbReference type="EC" id="2.5.1.18"/>
    </reaction>
</comment>
<evidence type="ECO:0000313" key="7">
    <source>
        <dbReference type="EMBL" id="KAF7290407.1"/>
    </source>
</evidence>
<evidence type="ECO:0000256" key="4">
    <source>
        <dbReference type="RuleBase" id="RU003494"/>
    </source>
</evidence>
<dbReference type="InterPro" id="IPR036249">
    <property type="entry name" value="Thioredoxin-like_sf"/>
</dbReference>
<dbReference type="InterPro" id="IPR010987">
    <property type="entry name" value="Glutathione-S-Trfase_C-like"/>
</dbReference>
<dbReference type="InterPro" id="IPR004046">
    <property type="entry name" value="GST_C"/>
</dbReference>
<dbReference type="Gene3D" id="3.40.30.10">
    <property type="entry name" value="Glutaredoxin"/>
    <property type="match status" value="1"/>
</dbReference>
<dbReference type="GO" id="GO:0004364">
    <property type="term" value="F:glutathione transferase activity"/>
    <property type="evidence" value="ECO:0007669"/>
    <property type="project" value="UniProtKB-EC"/>
</dbReference>
<dbReference type="GO" id="GO:0005737">
    <property type="term" value="C:cytoplasm"/>
    <property type="evidence" value="ECO:0007669"/>
    <property type="project" value="TreeGrafter"/>
</dbReference>
<dbReference type="SUPFAM" id="SSF52833">
    <property type="entry name" value="Thioredoxin-like"/>
    <property type="match status" value="1"/>
</dbReference>
<organism evidence="7 8">
    <name type="scientific">Mycena chlorophos</name>
    <name type="common">Agaric fungus</name>
    <name type="synonym">Agaricus chlorophos</name>
    <dbReference type="NCBI Taxonomy" id="658473"/>
    <lineage>
        <taxon>Eukaryota</taxon>
        <taxon>Fungi</taxon>
        <taxon>Dikarya</taxon>
        <taxon>Basidiomycota</taxon>
        <taxon>Agaricomycotina</taxon>
        <taxon>Agaricomycetes</taxon>
        <taxon>Agaricomycetidae</taxon>
        <taxon>Agaricales</taxon>
        <taxon>Marasmiineae</taxon>
        <taxon>Mycenaceae</taxon>
        <taxon>Mycena</taxon>
    </lineage>
</organism>
<evidence type="ECO:0000313" key="8">
    <source>
        <dbReference type="Proteomes" id="UP000613580"/>
    </source>
</evidence>
<comment type="similarity">
    <text evidence="4">Belongs to the GST superfamily.</text>
</comment>
<comment type="caution">
    <text evidence="7">The sequence shown here is derived from an EMBL/GenBank/DDBJ whole genome shotgun (WGS) entry which is preliminary data.</text>
</comment>
<dbReference type="SFLD" id="SFLDS00019">
    <property type="entry name" value="Glutathione_Transferase_(cytos"/>
    <property type="match status" value="1"/>
</dbReference>
<dbReference type="FunFam" id="3.40.30.10:FF:000039">
    <property type="entry name" value="Glutathione S-transferase domain"/>
    <property type="match status" value="1"/>
</dbReference>
<accession>A0A8H6S0X5</accession>
<dbReference type="GO" id="GO:0043295">
    <property type="term" value="F:glutathione binding"/>
    <property type="evidence" value="ECO:0007669"/>
    <property type="project" value="TreeGrafter"/>
</dbReference>
<dbReference type="SUPFAM" id="SSF47616">
    <property type="entry name" value="GST C-terminal domain-like"/>
    <property type="match status" value="1"/>
</dbReference>
<proteinExistence type="inferred from homology"/>
<feature type="domain" description="GST N-terminal" evidence="5">
    <location>
        <begin position="2"/>
        <end position="83"/>
    </location>
</feature>
<keyword evidence="2 7" id="KW-0808">Transferase</keyword>
<dbReference type="InterPro" id="IPR004045">
    <property type="entry name" value="Glutathione_S-Trfase_N"/>
</dbReference>
<dbReference type="InterPro" id="IPR040079">
    <property type="entry name" value="Glutathione_S-Trfase"/>
</dbReference>
<dbReference type="AlphaFoldDB" id="A0A8H6S0X5"/>